<feature type="compositionally biased region" description="Polar residues" evidence="6">
    <location>
        <begin position="169"/>
        <end position="181"/>
    </location>
</feature>
<dbReference type="CDD" id="cd20819">
    <property type="entry name" value="C1_DEF8"/>
    <property type="match status" value="1"/>
</dbReference>
<keyword evidence="3" id="KW-0863">Zinc-finger</keyword>
<evidence type="ECO:0000256" key="1">
    <source>
        <dbReference type="ARBA" id="ARBA00022723"/>
    </source>
</evidence>
<comment type="similarity">
    <text evidence="5">Belongs to the DEF8 family.</text>
</comment>
<dbReference type="InterPro" id="IPR047983">
    <property type="entry name" value="DEF8_C1"/>
</dbReference>
<feature type="region of interest" description="Disordered" evidence="6">
    <location>
        <begin position="101"/>
        <end position="122"/>
    </location>
</feature>
<dbReference type="Gene3D" id="3.30.60.20">
    <property type="match status" value="1"/>
</dbReference>
<organism evidence="8 9">
    <name type="scientific">Dreissena polymorpha</name>
    <name type="common">Zebra mussel</name>
    <name type="synonym">Mytilus polymorpha</name>
    <dbReference type="NCBI Taxonomy" id="45954"/>
    <lineage>
        <taxon>Eukaryota</taxon>
        <taxon>Metazoa</taxon>
        <taxon>Spiralia</taxon>
        <taxon>Lophotrochozoa</taxon>
        <taxon>Mollusca</taxon>
        <taxon>Bivalvia</taxon>
        <taxon>Autobranchia</taxon>
        <taxon>Heteroconchia</taxon>
        <taxon>Euheterodonta</taxon>
        <taxon>Imparidentia</taxon>
        <taxon>Neoheterodontei</taxon>
        <taxon>Myida</taxon>
        <taxon>Dreissenoidea</taxon>
        <taxon>Dreissenidae</taxon>
        <taxon>Dreissena</taxon>
    </lineage>
</organism>
<feature type="compositionally biased region" description="Polar residues" evidence="6">
    <location>
        <begin position="213"/>
        <end position="230"/>
    </location>
</feature>
<dbReference type="EMBL" id="JAIWYP010000012">
    <property type="protein sequence ID" value="KAH3727585.1"/>
    <property type="molecule type" value="Genomic_DNA"/>
</dbReference>
<keyword evidence="4" id="KW-0862">Zinc</keyword>
<keyword evidence="1" id="KW-0479">Metal-binding</keyword>
<dbReference type="SMART" id="SM00109">
    <property type="entry name" value="C1"/>
    <property type="match status" value="1"/>
</dbReference>
<dbReference type="OrthoDB" id="1918044at2759"/>
<protein>
    <recommendedName>
        <fullName evidence="7">Phorbol-ester/DAG-type domain-containing protein</fullName>
    </recommendedName>
</protein>
<dbReference type="InterPro" id="IPR051366">
    <property type="entry name" value="DEF8"/>
</dbReference>
<dbReference type="InterPro" id="IPR002219">
    <property type="entry name" value="PKC_DAG/PE"/>
</dbReference>
<evidence type="ECO:0000256" key="5">
    <source>
        <dbReference type="ARBA" id="ARBA00029450"/>
    </source>
</evidence>
<feature type="compositionally biased region" description="Basic and acidic residues" evidence="6">
    <location>
        <begin position="199"/>
        <end position="209"/>
    </location>
</feature>
<dbReference type="PANTHER" id="PTHR12326">
    <property type="entry name" value="PLECKSTRIN HOMOLOGY DOMAIN CONTAINING PROTEIN"/>
    <property type="match status" value="1"/>
</dbReference>
<dbReference type="SMART" id="SM01175">
    <property type="entry name" value="DUF4206"/>
    <property type="match status" value="1"/>
</dbReference>
<keyword evidence="2" id="KW-0677">Repeat</keyword>
<dbReference type="Pfam" id="PF13901">
    <property type="entry name" value="RH_dom"/>
    <property type="match status" value="1"/>
</dbReference>
<evidence type="ECO:0000313" key="9">
    <source>
        <dbReference type="Proteomes" id="UP000828390"/>
    </source>
</evidence>
<evidence type="ECO:0000256" key="3">
    <source>
        <dbReference type="ARBA" id="ARBA00022771"/>
    </source>
</evidence>
<evidence type="ECO:0000256" key="4">
    <source>
        <dbReference type="ARBA" id="ARBA00022833"/>
    </source>
</evidence>
<dbReference type="PANTHER" id="PTHR12326:SF3">
    <property type="entry name" value="DIFFERENTIALLY EXPRESSED IN FDCP 8 HOMOLOG"/>
    <property type="match status" value="1"/>
</dbReference>
<gene>
    <name evidence="8" type="ORF">DPMN_053524</name>
</gene>
<dbReference type="InterPro" id="IPR046349">
    <property type="entry name" value="C1-like_sf"/>
</dbReference>
<reference evidence="8" key="2">
    <citation type="submission" date="2020-11" db="EMBL/GenBank/DDBJ databases">
        <authorList>
            <person name="McCartney M.A."/>
            <person name="Auch B."/>
            <person name="Kono T."/>
            <person name="Mallez S."/>
            <person name="Becker A."/>
            <person name="Gohl D.M."/>
            <person name="Silverstein K.A.T."/>
            <person name="Koren S."/>
            <person name="Bechman K.B."/>
            <person name="Herman A."/>
            <person name="Abrahante J.E."/>
            <person name="Garbe J."/>
        </authorList>
    </citation>
    <scope>NUCLEOTIDE SEQUENCE</scope>
    <source>
        <strain evidence="8">Duluth1</strain>
        <tissue evidence="8">Whole animal</tissue>
    </source>
</reference>
<evidence type="ECO:0000313" key="8">
    <source>
        <dbReference type="EMBL" id="KAH3727585.1"/>
    </source>
</evidence>
<dbReference type="Proteomes" id="UP000828390">
    <property type="component" value="Unassembled WGS sequence"/>
</dbReference>
<reference evidence="8" key="1">
    <citation type="journal article" date="2019" name="bioRxiv">
        <title>The Genome of the Zebra Mussel, Dreissena polymorpha: A Resource for Invasive Species Research.</title>
        <authorList>
            <person name="McCartney M.A."/>
            <person name="Auch B."/>
            <person name="Kono T."/>
            <person name="Mallez S."/>
            <person name="Zhang Y."/>
            <person name="Obille A."/>
            <person name="Becker A."/>
            <person name="Abrahante J.E."/>
            <person name="Garbe J."/>
            <person name="Badalamenti J.P."/>
            <person name="Herman A."/>
            <person name="Mangelson H."/>
            <person name="Liachko I."/>
            <person name="Sullivan S."/>
            <person name="Sone E.D."/>
            <person name="Koren S."/>
            <person name="Silverstein K.A.T."/>
            <person name="Beckman K.B."/>
            <person name="Gohl D.M."/>
        </authorList>
    </citation>
    <scope>NUCLEOTIDE SEQUENCE</scope>
    <source>
        <strain evidence="8">Duluth1</strain>
        <tissue evidence="8">Whole animal</tissue>
    </source>
</reference>
<dbReference type="InterPro" id="IPR025258">
    <property type="entry name" value="RH_dom"/>
</dbReference>
<dbReference type="SUPFAM" id="SSF57889">
    <property type="entry name" value="Cysteine-rich domain"/>
    <property type="match status" value="1"/>
</dbReference>
<evidence type="ECO:0000256" key="2">
    <source>
        <dbReference type="ARBA" id="ARBA00022737"/>
    </source>
</evidence>
<comment type="caution">
    <text evidence="8">The sequence shown here is derived from an EMBL/GenBank/DDBJ whole genome shotgun (WGS) entry which is preliminary data.</text>
</comment>
<dbReference type="Pfam" id="PF00130">
    <property type="entry name" value="C1_1"/>
    <property type="match status" value="1"/>
</dbReference>
<dbReference type="PROSITE" id="PS50081">
    <property type="entry name" value="ZF_DAG_PE_2"/>
    <property type="match status" value="1"/>
</dbReference>
<accession>A0A9D4HQS9</accession>
<dbReference type="AlphaFoldDB" id="A0A9D4HQS9"/>
<dbReference type="GO" id="GO:0008270">
    <property type="term" value="F:zinc ion binding"/>
    <property type="evidence" value="ECO:0007669"/>
    <property type="project" value="UniProtKB-KW"/>
</dbReference>
<proteinExistence type="inferred from homology"/>
<name>A0A9D4HQS9_DREPO</name>
<feature type="region of interest" description="Disordered" evidence="6">
    <location>
        <begin position="152"/>
        <end position="187"/>
    </location>
</feature>
<dbReference type="PROSITE" id="PS00479">
    <property type="entry name" value="ZF_DAG_PE_1"/>
    <property type="match status" value="1"/>
</dbReference>
<keyword evidence="9" id="KW-1185">Reference proteome</keyword>
<evidence type="ECO:0000256" key="6">
    <source>
        <dbReference type="SAM" id="MobiDB-lite"/>
    </source>
</evidence>
<feature type="region of interest" description="Disordered" evidence="6">
    <location>
        <begin position="199"/>
        <end position="233"/>
    </location>
</feature>
<evidence type="ECO:0000259" key="7">
    <source>
        <dbReference type="PROSITE" id="PS50081"/>
    </source>
</evidence>
<feature type="domain" description="Phorbol-ester/DAG-type" evidence="7">
    <location>
        <begin position="316"/>
        <end position="367"/>
    </location>
</feature>
<sequence length="618" mass="69434">MILQQVHQNVRAMSSVENSDNVYSSEDEDDILATMATRSGLPQKATSIQGNFTTADTHKIMNSDTSVATVKMSGGVMRQGGSLFDSSDSEDEDLMKSHEKASEILDFNRQSESRKGTFKKSVDSLTSSINTLQSSKSGSFVSVRKASDVNVGLSNGASDGHVNDRHHSSGSNAGSDTPSSYKDTRFNPFDRDLHMEEDHFEKQKEDQLGRIKSGSNGSSSWTQPSAPTSRSSDDVTFADLGLAEDHFAQPEGCFGMSSSEELELAIETCKEMILRATKDSDKQKNLVKTLIQLRLKLQDLKEDPLPVEEGVKQVVGHKFVLSSGAGSKHYCEKCNAVIWGVLQQWYKCSECGYRAHIKCLNQITRTCASVRVQEDPVYNLAICEEQGLSAQNYRCAECRAAISYKSGFSEPRVCDYSGNYYCELCHWNDTMLIPARVLHNWDFDEWKVCRASKQFLKLMSKKAVIRIQDINPMLFSFVEELNEVKKLREELLIMKKYILQCSAAMEMKLLLQLQRRQHFVENSDIYSMQDLVDVHGDLLLPELAQVHTSWAQHIKTDCEVCRGKGFLCEICKTDEILFPFDNIAVVCADCSAVLHRHCFAKRSGACPKCERLNKRRNI</sequence>